<accession>A0A5B7D7Q6</accession>
<evidence type="ECO:0000313" key="1">
    <source>
        <dbReference type="EMBL" id="MPC17282.1"/>
    </source>
</evidence>
<dbReference type="Proteomes" id="UP000324222">
    <property type="component" value="Unassembled WGS sequence"/>
</dbReference>
<gene>
    <name evidence="1" type="ORF">E2C01_010130</name>
</gene>
<reference evidence="1 2" key="1">
    <citation type="submission" date="2019-05" db="EMBL/GenBank/DDBJ databases">
        <title>Another draft genome of Portunus trituberculatus and its Hox gene families provides insights of decapod evolution.</title>
        <authorList>
            <person name="Jeong J.-H."/>
            <person name="Song I."/>
            <person name="Kim S."/>
            <person name="Choi T."/>
            <person name="Kim D."/>
            <person name="Ryu S."/>
            <person name="Kim W."/>
        </authorList>
    </citation>
    <scope>NUCLEOTIDE SEQUENCE [LARGE SCALE GENOMIC DNA]</scope>
    <source>
        <tissue evidence="1">Muscle</tissue>
    </source>
</reference>
<name>A0A5B7D7Q6_PORTR</name>
<evidence type="ECO:0000313" key="2">
    <source>
        <dbReference type="Proteomes" id="UP000324222"/>
    </source>
</evidence>
<proteinExistence type="predicted"/>
<comment type="caution">
    <text evidence="1">The sequence shown here is derived from an EMBL/GenBank/DDBJ whole genome shotgun (WGS) entry which is preliminary data.</text>
</comment>
<sequence>MPGEDTLHGVVGGVTRSGCSTFIAGRAQLTPVEKTSPEAPPTAKQGKKSVIWNRNVRPVLNLKQGCLGDIALLEKVQRR</sequence>
<dbReference type="AlphaFoldDB" id="A0A5B7D7Q6"/>
<organism evidence="1 2">
    <name type="scientific">Portunus trituberculatus</name>
    <name type="common">Swimming crab</name>
    <name type="synonym">Neptunus trituberculatus</name>
    <dbReference type="NCBI Taxonomy" id="210409"/>
    <lineage>
        <taxon>Eukaryota</taxon>
        <taxon>Metazoa</taxon>
        <taxon>Ecdysozoa</taxon>
        <taxon>Arthropoda</taxon>
        <taxon>Crustacea</taxon>
        <taxon>Multicrustacea</taxon>
        <taxon>Malacostraca</taxon>
        <taxon>Eumalacostraca</taxon>
        <taxon>Eucarida</taxon>
        <taxon>Decapoda</taxon>
        <taxon>Pleocyemata</taxon>
        <taxon>Brachyura</taxon>
        <taxon>Eubrachyura</taxon>
        <taxon>Portunoidea</taxon>
        <taxon>Portunidae</taxon>
        <taxon>Portuninae</taxon>
        <taxon>Portunus</taxon>
    </lineage>
</organism>
<keyword evidence="2" id="KW-1185">Reference proteome</keyword>
<dbReference type="EMBL" id="VSRR010000575">
    <property type="protein sequence ID" value="MPC17282.1"/>
    <property type="molecule type" value="Genomic_DNA"/>
</dbReference>
<protein>
    <submittedName>
        <fullName evidence="1">Uncharacterized protein</fullName>
    </submittedName>
</protein>